<comment type="similarity">
    <text evidence="2">Belongs to the ATPase delta chain family.</text>
</comment>
<dbReference type="GO" id="GO:0051082">
    <property type="term" value="F:unfolded protein binding"/>
    <property type="evidence" value="ECO:0007669"/>
    <property type="project" value="InterPro"/>
</dbReference>
<evidence type="ECO:0000256" key="2">
    <source>
        <dbReference type="ARBA" id="ARBA00007046"/>
    </source>
</evidence>
<evidence type="ECO:0000313" key="14">
    <source>
        <dbReference type="Proteomes" id="UP000054805"/>
    </source>
</evidence>
<dbReference type="InterPro" id="IPR001623">
    <property type="entry name" value="DnaJ_domain"/>
</dbReference>
<evidence type="ECO:0000259" key="12">
    <source>
        <dbReference type="PROSITE" id="PS50076"/>
    </source>
</evidence>
<dbReference type="SMART" id="SM00271">
    <property type="entry name" value="DnaJ"/>
    <property type="match status" value="1"/>
</dbReference>
<keyword evidence="3" id="KW-0813">Transport</keyword>
<feature type="non-terminal residue" evidence="13">
    <location>
        <position position="1"/>
    </location>
</feature>
<evidence type="ECO:0000256" key="6">
    <source>
        <dbReference type="ARBA" id="ARBA00023136"/>
    </source>
</evidence>
<proteinExistence type="inferred from homology"/>
<feature type="domain" description="J" evidence="12">
    <location>
        <begin position="623"/>
        <end position="689"/>
    </location>
</feature>
<sequence>LSTSSVNKIQFPVSNSNISFILIFNLILICEFLEKNAFKNGASTIARQHVKVPTIIGGIGGKYATAIYCAAVKSNKLDAVESEINNFEAELRKDSKLKMILADPFVHKAEKKRAIDSAAEKLKCGSITKNFFELISENGRMLEVEKILECFKKMMAAHHGELMCEVTSAKPLDSSTQTSLQSVLQGFTKGGRKLHINYKVDPALIAGITVSLGDHYIDMSAASKIDQYSKIMETLINFGNPPEFRMQSATPEDQQDIVTFISCLVINPTFISDIFVLRKRIRLDMMEKSCIKRRRNESESTEKHIDLFFQEIGEELILDTIFDVNHASERSLHLFHEKRNFFRYERNRTLGSRDRNIAAWRRFRENFLKNYSEDESDGSYQDSSDENVEVKWPNSSLNKDAINVSIRRRRIDSLTDMEISSGGIESSSEDEEQLREQLLLSKLEKLKSESRHSAEREASFGEDGSDSENEDTLRRVLLETLRNKIDQKHRSTYSHTEIADDSVASSFAKVESKPYVCSPEHKSRKLKFVKVASFSNSSKRMSHSSVKRSKAIALNTEMAHNLVVNKYKLWKRFSWVASHRTLCELMKQKPVIISLDESDSESEVEAIEGDKVMNSNSGEKHVSYYEVLGIHNESTDQEIKKAYRRLALRWHPDKNPHNKVEAEKRFKEISEAYEVLIDNEKRRIYDRHGIDGLRNGGASAGSRTGRGGDFSDFVFRSPFEVFFEFFGGRDPFQDIFGACDPFSSMGFGMDDFFGSSLLSTNGCLSPFGLFNRNPMSHFMQSFMMPNESDFAANIGPGPSFVTTTTFSSSAPGRPAKVRKTTTTNTVVNGRTVITNTVVENGKETVEVIENGRLTSRTVNGHKGRPQKHIENRRLP</sequence>
<keyword evidence="6" id="KW-0472">Membrane</keyword>
<dbReference type="GO" id="GO:0016020">
    <property type="term" value="C:membrane"/>
    <property type="evidence" value="ECO:0007669"/>
    <property type="project" value="UniProtKB-SubCell"/>
</dbReference>
<dbReference type="NCBIfam" id="TIGR01145">
    <property type="entry name" value="ATP_synt_delta"/>
    <property type="match status" value="1"/>
</dbReference>
<evidence type="ECO:0000256" key="11">
    <source>
        <dbReference type="SAM" id="MobiDB-lite"/>
    </source>
</evidence>
<feature type="region of interest" description="Disordered" evidence="11">
    <location>
        <begin position="854"/>
        <end position="875"/>
    </location>
</feature>
<dbReference type="CDD" id="cd06257">
    <property type="entry name" value="DnaJ"/>
    <property type="match status" value="1"/>
</dbReference>
<protein>
    <recommendedName>
        <fullName evidence="9">Oligomycin sensitivity conferral protein</fullName>
    </recommendedName>
</protein>
<evidence type="ECO:0000256" key="10">
    <source>
        <dbReference type="SAM" id="Coils"/>
    </source>
</evidence>
<feature type="region of interest" description="Disordered" evidence="11">
    <location>
        <begin position="450"/>
        <end position="471"/>
    </location>
</feature>
<keyword evidence="10" id="KW-0175">Coiled coil</keyword>
<dbReference type="HAMAP" id="MF_01416">
    <property type="entry name" value="ATP_synth_delta_bact"/>
    <property type="match status" value="1"/>
</dbReference>
<evidence type="ECO:0000256" key="9">
    <source>
        <dbReference type="ARBA" id="ARBA00033369"/>
    </source>
</evidence>
<dbReference type="PRINTS" id="PR00125">
    <property type="entry name" value="ATPASEDELTA"/>
</dbReference>
<dbReference type="GO" id="GO:0030544">
    <property type="term" value="F:Hsp70 protein binding"/>
    <property type="evidence" value="ECO:0007669"/>
    <property type="project" value="InterPro"/>
</dbReference>
<keyword evidence="7" id="KW-0143">Chaperone</keyword>
<feature type="compositionally biased region" description="Basic and acidic residues" evidence="11">
    <location>
        <begin position="450"/>
        <end position="459"/>
    </location>
</feature>
<dbReference type="InterPro" id="IPR018253">
    <property type="entry name" value="DnaJ_domain_CS"/>
</dbReference>
<dbReference type="FunFam" id="1.10.287.110:FF:000021">
    <property type="entry name" value="DnaJ (Hsp40) homolog, subfamily B, member 2"/>
    <property type="match status" value="1"/>
</dbReference>
<comment type="subcellular location">
    <subcellularLocation>
        <location evidence="1">Membrane</location>
    </subcellularLocation>
</comment>
<dbReference type="PANTHER" id="PTHR45168:SF3">
    <property type="entry name" value="DNAJ HEAT SHOCK PROTEIN FAMILY (HSP40) MEMBER B2"/>
    <property type="match status" value="1"/>
</dbReference>
<keyword evidence="5" id="KW-0406">Ion transport</keyword>
<dbReference type="Gene3D" id="1.10.520.20">
    <property type="entry name" value="N-terminal domain of the delta subunit of the F1F0-ATP synthase"/>
    <property type="match status" value="1"/>
</dbReference>
<dbReference type="PROSITE" id="PS50076">
    <property type="entry name" value="DNAJ_2"/>
    <property type="match status" value="1"/>
</dbReference>
<evidence type="ECO:0000313" key="13">
    <source>
        <dbReference type="EMBL" id="KRZ26713.1"/>
    </source>
</evidence>
<dbReference type="Pfam" id="PF00213">
    <property type="entry name" value="OSCP"/>
    <property type="match status" value="1"/>
</dbReference>
<gene>
    <name evidence="13" type="primary">dnajb6-b</name>
    <name evidence="13" type="ORF">T4B_9796</name>
</gene>
<dbReference type="PRINTS" id="PR00625">
    <property type="entry name" value="JDOMAIN"/>
</dbReference>
<dbReference type="GO" id="GO:0005737">
    <property type="term" value="C:cytoplasm"/>
    <property type="evidence" value="ECO:0007669"/>
    <property type="project" value="UniProtKB-ARBA"/>
</dbReference>
<name>A0A0V1IVD2_TRIPS</name>
<feature type="coiled-coil region" evidence="10">
    <location>
        <begin position="70"/>
        <end position="97"/>
    </location>
</feature>
<dbReference type="PROSITE" id="PS00636">
    <property type="entry name" value="DNAJ_1"/>
    <property type="match status" value="1"/>
</dbReference>
<reference evidence="13 14" key="1">
    <citation type="submission" date="2015-01" db="EMBL/GenBank/DDBJ databases">
        <title>Evolution of Trichinella species and genotypes.</title>
        <authorList>
            <person name="Korhonen P.K."/>
            <person name="Edoardo P."/>
            <person name="Giuseppe L.R."/>
            <person name="Gasser R.B."/>
        </authorList>
    </citation>
    <scope>NUCLEOTIDE SEQUENCE [LARGE SCALE GENOMIC DNA]</scope>
    <source>
        <strain evidence="13">ISS588</strain>
    </source>
</reference>
<dbReference type="SUPFAM" id="SSF47928">
    <property type="entry name" value="N-terminal domain of the delta subunit of the F1F0-ATP synthase"/>
    <property type="match status" value="1"/>
</dbReference>
<keyword evidence="14" id="KW-1185">Reference proteome</keyword>
<evidence type="ECO:0000256" key="7">
    <source>
        <dbReference type="ARBA" id="ARBA00023186"/>
    </source>
</evidence>
<dbReference type="Gene3D" id="1.10.287.110">
    <property type="entry name" value="DnaJ domain"/>
    <property type="match status" value="1"/>
</dbReference>
<evidence type="ECO:0000256" key="5">
    <source>
        <dbReference type="ARBA" id="ARBA00023065"/>
    </source>
</evidence>
<dbReference type="GO" id="GO:0046933">
    <property type="term" value="F:proton-transporting ATP synthase activity, rotational mechanism"/>
    <property type="evidence" value="ECO:0007669"/>
    <property type="project" value="InterPro"/>
</dbReference>
<evidence type="ECO:0000256" key="8">
    <source>
        <dbReference type="ARBA" id="ARBA00023310"/>
    </source>
</evidence>
<feature type="non-terminal residue" evidence="13">
    <location>
        <position position="875"/>
    </location>
</feature>
<comment type="caution">
    <text evidence="13">The sequence shown here is derived from an EMBL/GenBank/DDBJ whole genome shotgun (WGS) entry which is preliminary data.</text>
</comment>
<evidence type="ECO:0000256" key="3">
    <source>
        <dbReference type="ARBA" id="ARBA00022448"/>
    </source>
</evidence>
<dbReference type="EMBL" id="JYDS01000081">
    <property type="protein sequence ID" value="KRZ26713.1"/>
    <property type="molecule type" value="Genomic_DNA"/>
</dbReference>
<evidence type="ECO:0000256" key="4">
    <source>
        <dbReference type="ARBA" id="ARBA00022781"/>
    </source>
</evidence>
<dbReference type="SUPFAM" id="SSF46565">
    <property type="entry name" value="Chaperone J-domain"/>
    <property type="match status" value="1"/>
</dbReference>
<dbReference type="Proteomes" id="UP000054805">
    <property type="component" value="Unassembled WGS sequence"/>
</dbReference>
<dbReference type="InterPro" id="IPR036869">
    <property type="entry name" value="J_dom_sf"/>
</dbReference>
<dbReference type="Pfam" id="PF00226">
    <property type="entry name" value="DnaJ"/>
    <property type="match status" value="1"/>
</dbReference>
<dbReference type="InterPro" id="IPR026015">
    <property type="entry name" value="ATP_synth_OSCP/delta_N_sf"/>
</dbReference>
<accession>A0A0V1IVD2</accession>
<evidence type="ECO:0000256" key="1">
    <source>
        <dbReference type="ARBA" id="ARBA00004370"/>
    </source>
</evidence>
<dbReference type="AlphaFoldDB" id="A0A0V1IVD2"/>
<dbReference type="InterPro" id="IPR000711">
    <property type="entry name" value="ATPase_OSCP/dsu"/>
</dbReference>
<keyword evidence="8" id="KW-0066">ATP synthesis</keyword>
<dbReference type="PANTHER" id="PTHR45168">
    <property type="entry name" value="DNAJ HOMOLOG SUBFAMILY B MEMBER 2"/>
    <property type="match status" value="1"/>
</dbReference>
<dbReference type="InterPro" id="IPR043183">
    <property type="entry name" value="DNJB2/6-like"/>
</dbReference>
<keyword evidence="4" id="KW-0375">Hydrogen ion transport</keyword>
<organism evidence="13 14">
    <name type="scientific">Trichinella pseudospiralis</name>
    <name type="common">Parasitic roundworm</name>
    <dbReference type="NCBI Taxonomy" id="6337"/>
    <lineage>
        <taxon>Eukaryota</taxon>
        <taxon>Metazoa</taxon>
        <taxon>Ecdysozoa</taxon>
        <taxon>Nematoda</taxon>
        <taxon>Enoplea</taxon>
        <taxon>Dorylaimia</taxon>
        <taxon>Trichinellida</taxon>
        <taxon>Trichinellidae</taxon>
        <taxon>Trichinella</taxon>
    </lineage>
</organism>